<keyword evidence="8" id="KW-0804">Transcription</keyword>
<evidence type="ECO:0000313" key="11">
    <source>
        <dbReference type="EMBL" id="KAL3762488.1"/>
    </source>
</evidence>
<keyword evidence="6" id="KW-0805">Transcription regulation</keyword>
<dbReference type="Proteomes" id="UP001530293">
    <property type="component" value="Unassembled WGS sequence"/>
</dbReference>
<protein>
    <recommendedName>
        <fullName evidence="4">CCR4-NOT transcription complex subunit 11</fullName>
    </recommendedName>
</protein>
<evidence type="ECO:0000256" key="1">
    <source>
        <dbReference type="ARBA" id="ARBA00004123"/>
    </source>
</evidence>
<dbReference type="GO" id="GO:0005634">
    <property type="term" value="C:nucleus"/>
    <property type="evidence" value="ECO:0007669"/>
    <property type="project" value="UniProtKB-SubCell"/>
</dbReference>
<evidence type="ECO:0000256" key="2">
    <source>
        <dbReference type="ARBA" id="ARBA00004496"/>
    </source>
</evidence>
<evidence type="ECO:0000256" key="9">
    <source>
        <dbReference type="ARBA" id="ARBA00023242"/>
    </source>
</evidence>
<evidence type="ECO:0000256" key="6">
    <source>
        <dbReference type="ARBA" id="ARBA00023015"/>
    </source>
</evidence>
<evidence type="ECO:0000256" key="3">
    <source>
        <dbReference type="ARBA" id="ARBA00008030"/>
    </source>
</evidence>
<feature type="region of interest" description="Disordered" evidence="10">
    <location>
        <begin position="39"/>
        <end position="84"/>
    </location>
</feature>
<evidence type="ECO:0000313" key="12">
    <source>
        <dbReference type="Proteomes" id="UP001530293"/>
    </source>
</evidence>
<dbReference type="InterPro" id="IPR019312">
    <property type="entry name" value="CNOT11"/>
</dbReference>
<name>A0ABD3MHY1_9STRA</name>
<dbReference type="EMBL" id="JALLBG020000135">
    <property type="protein sequence ID" value="KAL3762488.1"/>
    <property type="molecule type" value="Genomic_DNA"/>
</dbReference>
<feature type="compositionally biased region" description="Acidic residues" evidence="10">
    <location>
        <begin position="281"/>
        <end position="294"/>
    </location>
</feature>
<evidence type="ECO:0000256" key="8">
    <source>
        <dbReference type="ARBA" id="ARBA00023163"/>
    </source>
</evidence>
<comment type="caution">
    <text evidence="11">The sequence shown here is derived from an EMBL/GenBank/DDBJ whole genome shotgun (WGS) entry which is preliminary data.</text>
</comment>
<feature type="region of interest" description="Disordered" evidence="10">
    <location>
        <begin position="168"/>
        <end position="199"/>
    </location>
</feature>
<feature type="region of interest" description="Disordered" evidence="10">
    <location>
        <begin position="254"/>
        <end position="303"/>
    </location>
</feature>
<keyword evidence="7" id="KW-0943">RNA-mediated gene silencing</keyword>
<dbReference type="GO" id="GO:0031047">
    <property type="term" value="P:regulatory ncRNA-mediated gene silencing"/>
    <property type="evidence" value="ECO:0007669"/>
    <property type="project" value="UniProtKB-KW"/>
</dbReference>
<proteinExistence type="inferred from homology"/>
<dbReference type="GO" id="GO:0005737">
    <property type="term" value="C:cytoplasm"/>
    <property type="evidence" value="ECO:0007669"/>
    <property type="project" value="UniProtKB-SubCell"/>
</dbReference>
<dbReference type="PANTHER" id="PTHR15975:SF0">
    <property type="entry name" value="CCR4-NOT TRANSCRIPTION COMPLEX SUBUNIT 11"/>
    <property type="match status" value="1"/>
</dbReference>
<feature type="region of interest" description="Disordered" evidence="10">
    <location>
        <begin position="629"/>
        <end position="683"/>
    </location>
</feature>
<dbReference type="Pfam" id="PF10155">
    <property type="entry name" value="CNOT11"/>
    <property type="match status" value="1"/>
</dbReference>
<feature type="region of interest" description="Disordered" evidence="10">
    <location>
        <begin position="764"/>
        <end position="787"/>
    </location>
</feature>
<evidence type="ECO:0000256" key="5">
    <source>
        <dbReference type="ARBA" id="ARBA00022490"/>
    </source>
</evidence>
<organism evidence="11 12">
    <name type="scientific">Discostella pseudostelligera</name>
    <dbReference type="NCBI Taxonomy" id="259834"/>
    <lineage>
        <taxon>Eukaryota</taxon>
        <taxon>Sar</taxon>
        <taxon>Stramenopiles</taxon>
        <taxon>Ochrophyta</taxon>
        <taxon>Bacillariophyta</taxon>
        <taxon>Coscinodiscophyceae</taxon>
        <taxon>Thalassiosirophycidae</taxon>
        <taxon>Stephanodiscales</taxon>
        <taxon>Stephanodiscaceae</taxon>
        <taxon>Discostella</taxon>
    </lineage>
</organism>
<keyword evidence="12" id="KW-1185">Reference proteome</keyword>
<feature type="compositionally biased region" description="Low complexity" evidence="10">
    <location>
        <begin position="644"/>
        <end position="656"/>
    </location>
</feature>
<comment type="subcellular location">
    <subcellularLocation>
        <location evidence="2">Cytoplasm</location>
    </subcellularLocation>
    <subcellularLocation>
        <location evidence="1">Nucleus</location>
    </subcellularLocation>
</comment>
<dbReference type="AlphaFoldDB" id="A0ABD3MHY1"/>
<sequence>MLTSATSKAAAVSPSTAKNSASAAAVAAEEVVHRIVFGERKNKKRPRPTIVGDSSANEFSHYHNDNHDYTTNYNDSRSSRSRATRDNVALSKILLWEMARDVDDIFREMVFFKKKDGGSSNSIDDNYGEGTIDDSGGGGIGRQRPQQSPTELLMQVGTHLRQFLLERDKHQTSSSSSLGIMENYYDPDNDPSTSSASSSTSKLSWTQHVDCILALWIVCLGVQQSSPPNDINKNNNNWKHLTFYYSHADNDDATTKRLTNNKIGNNGRERGKKPPSMSRDTDDDVANEEEEEANDYTITPQALNPDDCPLFPYLMEQIFVRLRRNANDEDSNHDRHNNNEAALEEQCLSHILETIMASVMLVDKTDDDSFPKQTNNSDCWYNIFYNFIKNGGDVLSQHAMLYEDVLPLLYFSQRQSINEEEGDDEDLILLSDINYYNEEKDEEEVEDGGIGLLFAAAAATSTSLFSQHFQSSAMHLVDNVVNDEMPPMNSSATASVFASPSLPLPPPLFPLIGCDMTLPTTGSEMTIFSDSELEALQSELIWLGPQYPTMRYSLMAPEVDGETRDKLSSETLNGNALVNGHANNYDAGARRVVEADAEIIDILQNRAFVVPLPPLHERKVLNALSGTDVADDDGWNGNAEAATSSDCGGLGSSKSGSTKRGKSRSSAQGNGANQANLGKDEDRRRMMAERRALRLVSESGLTPQNLPRLVENNPIIAIECLVLLLTAPEDGVDTTAEDKNEYLSALAGMDMSIHSMEVVNRLATHSTRGSAGRGGGAAGKRKGRVNDVGAEKGGGSEVLRPLLHPEYIRLYISTCISTCEGMGYDRHLQNKSVRLLCVFLQSLIRNGIIGVEDLFVEVQAFCIEFSRIREAATLRRSFPMIAMYAAFLAALHPLVVESAPRRLEVDVLHADEYAKSVVTIQEPEYPLGIGAQEHAKIASVLDTTKEMMDTANALVRDKRTLKEGRKMMEEATTMFQEVKDHLRRRNQERESNRDLLRARYLNHDLQEAAEDGERGMDVSRRIYETVVTFPECLEQLFDNCLATLNDQIQLLGLAPYEVEIVVHNKRTIDQPGYNKVVIITDMLGELVTGQLGDGIVSSPNPNTNGDNIECHIFVPYGGVGNPKRQDRIIVTVSQDGRVQEPPIIT</sequence>
<comment type="similarity">
    <text evidence="3">Belongs to the CNOT11 family.</text>
</comment>
<keyword evidence="9" id="KW-0539">Nucleus</keyword>
<dbReference type="PANTHER" id="PTHR15975">
    <property type="entry name" value="CCR4-NOT TRANSCRIPTION COMPLEX SUBUNIT 11"/>
    <property type="match status" value="1"/>
</dbReference>
<evidence type="ECO:0000256" key="7">
    <source>
        <dbReference type="ARBA" id="ARBA00023158"/>
    </source>
</evidence>
<accession>A0ABD3MHY1</accession>
<evidence type="ECO:0000256" key="4">
    <source>
        <dbReference type="ARBA" id="ARBA00014872"/>
    </source>
</evidence>
<feature type="region of interest" description="Disordered" evidence="10">
    <location>
        <begin position="117"/>
        <end position="148"/>
    </location>
</feature>
<reference evidence="11 12" key="1">
    <citation type="submission" date="2024-10" db="EMBL/GenBank/DDBJ databases">
        <title>Updated reference genomes for cyclostephanoid diatoms.</title>
        <authorList>
            <person name="Roberts W.R."/>
            <person name="Alverson A.J."/>
        </authorList>
    </citation>
    <scope>NUCLEOTIDE SEQUENCE [LARGE SCALE GENOMIC DNA]</scope>
    <source>
        <strain evidence="11 12">AJA232-27</strain>
    </source>
</reference>
<evidence type="ECO:0000256" key="10">
    <source>
        <dbReference type="SAM" id="MobiDB-lite"/>
    </source>
</evidence>
<gene>
    <name evidence="11" type="ORF">ACHAWU_008191</name>
</gene>
<feature type="compositionally biased region" description="Polar residues" evidence="10">
    <location>
        <begin position="667"/>
        <end position="676"/>
    </location>
</feature>
<keyword evidence="5" id="KW-0963">Cytoplasm</keyword>